<keyword evidence="4 7" id="KW-0812">Transmembrane</keyword>
<dbReference type="Proteomes" id="UP001216907">
    <property type="component" value="Unassembled WGS sequence"/>
</dbReference>
<dbReference type="SUPFAM" id="SSF82861">
    <property type="entry name" value="Mechanosensitive channel protein MscS (YggB), transmembrane region"/>
    <property type="match status" value="1"/>
</dbReference>
<keyword evidence="3" id="KW-1003">Cell membrane</keyword>
<dbReference type="Pfam" id="PF00924">
    <property type="entry name" value="MS_channel_2nd"/>
    <property type="match status" value="1"/>
</dbReference>
<dbReference type="Pfam" id="PF21082">
    <property type="entry name" value="MS_channel_3rd"/>
    <property type="match status" value="1"/>
</dbReference>
<dbReference type="InterPro" id="IPR023408">
    <property type="entry name" value="MscS_beta-dom_sf"/>
</dbReference>
<evidence type="ECO:0000256" key="8">
    <source>
        <dbReference type="SAM" id="SignalP"/>
    </source>
</evidence>
<dbReference type="Pfam" id="PF21088">
    <property type="entry name" value="MS_channel_1st"/>
    <property type="match status" value="1"/>
</dbReference>
<feature type="transmembrane region" description="Helical" evidence="7">
    <location>
        <begin position="491"/>
        <end position="509"/>
    </location>
</feature>
<evidence type="ECO:0000256" key="4">
    <source>
        <dbReference type="ARBA" id="ARBA00022692"/>
    </source>
</evidence>
<dbReference type="InterPro" id="IPR049142">
    <property type="entry name" value="MS_channel_1st"/>
</dbReference>
<protein>
    <submittedName>
        <fullName evidence="12">Mechanosensitive ion channel family protein</fullName>
    </submittedName>
</protein>
<comment type="subcellular location">
    <subcellularLocation>
        <location evidence="1">Cell membrane</location>
        <topology evidence="1">Multi-pass membrane protein</topology>
    </subcellularLocation>
</comment>
<dbReference type="InterPro" id="IPR011014">
    <property type="entry name" value="MscS_channel_TM-2"/>
</dbReference>
<dbReference type="EMBL" id="JARRAG010000001">
    <property type="protein sequence ID" value="MDG3002555.1"/>
    <property type="molecule type" value="Genomic_DNA"/>
</dbReference>
<evidence type="ECO:0000256" key="2">
    <source>
        <dbReference type="ARBA" id="ARBA00008017"/>
    </source>
</evidence>
<keyword evidence="6 7" id="KW-0472">Membrane</keyword>
<evidence type="ECO:0000256" key="6">
    <source>
        <dbReference type="ARBA" id="ARBA00023136"/>
    </source>
</evidence>
<dbReference type="PANTHER" id="PTHR30566:SF5">
    <property type="entry name" value="MECHANOSENSITIVE ION CHANNEL PROTEIN 1, MITOCHONDRIAL-RELATED"/>
    <property type="match status" value="1"/>
</dbReference>
<evidence type="ECO:0000256" key="3">
    <source>
        <dbReference type="ARBA" id="ARBA00022475"/>
    </source>
</evidence>
<feature type="domain" description="Mechanosensitive ion channel transmembrane helices 2/3" evidence="11">
    <location>
        <begin position="470"/>
        <end position="510"/>
    </location>
</feature>
<comment type="similarity">
    <text evidence="2">Belongs to the MscS (TC 1.A.23) family.</text>
</comment>
<dbReference type="InterPro" id="IPR010920">
    <property type="entry name" value="LSM_dom_sf"/>
</dbReference>
<dbReference type="Gene3D" id="2.30.30.60">
    <property type="match status" value="1"/>
</dbReference>
<name>A0ABT6F4Q6_9BACT</name>
<accession>A0ABT6F4Q6</accession>
<dbReference type="RefSeq" id="WP_277858919.1">
    <property type="nucleotide sequence ID" value="NZ_JARRAG010000001.1"/>
</dbReference>
<feature type="transmembrane region" description="Helical" evidence="7">
    <location>
        <begin position="459"/>
        <end position="484"/>
    </location>
</feature>
<feature type="domain" description="Mechanosensitive ion channel MscS" evidence="9">
    <location>
        <begin position="511"/>
        <end position="576"/>
    </location>
</feature>
<dbReference type="InterPro" id="IPR049278">
    <property type="entry name" value="MS_channel_C"/>
</dbReference>
<evidence type="ECO:0000313" key="12">
    <source>
        <dbReference type="EMBL" id="MDG3002555.1"/>
    </source>
</evidence>
<keyword evidence="13" id="KW-1185">Reference proteome</keyword>
<dbReference type="InterPro" id="IPR006685">
    <property type="entry name" value="MscS_channel_2nd"/>
</dbReference>
<feature type="signal peptide" evidence="8">
    <location>
        <begin position="1"/>
        <end position="28"/>
    </location>
</feature>
<feature type="chain" id="PRO_5045683009" evidence="8">
    <location>
        <begin position="29"/>
        <end position="691"/>
    </location>
</feature>
<organism evidence="12 13">
    <name type="scientific">Paludisphaera mucosa</name>
    <dbReference type="NCBI Taxonomy" id="3030827"/>
    <lineage>
        <taxon>Bacteria</taxon>
        <taxon>Pseudomonadati</taxon>
        <taxon>Planctomycetota</taxon>
        <taxon>Planctomycetia</taxon>
        <taxon>Isosphaerales</taxon>
        <taxon>Isosphaeraceae</taxon>
        <taxon>Paludisphaera</taxon>
    </lineage>
</organism>
<sequence length="691" mass="74610">MRDASPPSTLTSCLLAALLWACPAIVAAQGAASKEGTPSPAVESADPRFRTPRATVRTFLIAMNQADDDPQRIEDAAACLDLSEMPPDRRDGGRLAFALEFILRSTNVPTIVIPEIVDGRVCSVGESKDLKLTLHRMPDGRWLFDGETLQNLPKMRLFLWQRDLAAGQGKEAVDVPADFRSPYAMFHTFIDALKKGDPDAAAGCLDLTDVPDPARPIVGRELAYKLKAVLDRSIFVIFQDLPDTSAGSPLAAVVHREGRITMERKVEGVRKGHWLFNRATAQSLDRLYEAFESKPLVPELTAAGRPPEPPGFGLAPGLWVRSRTPAWLRTRLDLWGWFSPALYQVVGAALLVGLVVPAYSVVVAALDRLARALMRRRGAEADDREIAGWARAAGCAAVTWLLIQGVAALDLRMATAGALLAILIPAFWVLAAFSAYQLIDPALRLVASPNANLDGASPLAAMGLPVVALVLKILVGALGLAAVLKLFDFDVATVLAGLGIGGLAVALAAQDTLKNFFGSLMLIADRTFHVGDLVQIAGNEGVVESVGLRTTRIRGLDGSLLTIPNSDLTTAHIANFGAHSYRKFRTRITVTHGTPPERLVQFRDGILDLMRNHREVRPEKIEVVVNALATSGIEILVQAQLDARDGHAELKTRDELILDILRLAERLGVAFDSPSIVVEREGRPRPNAGTN</sequence>
<keyword evidence="8" id="KW-0732">Signal</keyword>
<feature type="transmembrane region" description="Helical" evidence="7">
    <location>
        <begin position="418"/>
        <end position="439"/>
    </location>
</feature>
<reference evidence="12 13" key="1">
    <citation type="submission" date="2023-03" db="EMBL/GenBank/DDBJ databases">
        <title>Paludisphaera mucosa sp. nov. a novel planctomycete from northern fen.</title>
        <authorList>
            <person name="Ivanova A."/>
        </authorList>
    </citation>
    <scope>NUCLEOTIDE SEQUENCE [LARGE SCALE GENOMIC DNA]</scope>
    <source>
        <strain evidence="12 13">Pla2</strain>
    </source>
</reference>
<evidence type="ECO:0000313" key="13">
    <source>
        <dbReference type="Proteomes" id="UP001216907"/>
    </source>
</evidence>
<keyword evidence="5 7" id="KW-1133">Transmembrane helix</keyword>
<proteinExistence type="inferred from homology"/>
<evidence type="ECO:0000256" key="1">
    <source>
        <dbReference type="ARBA" id="ARBA00004651"/>
    </source>
</evidence>
<dbReference type="PANTHER" id="PTHR30566">
    <property type="entry name" value="YNAI-RELATED MECHANOSENSITIVE ION CHANNEL"/>
    <property type="match status" value="1"/>
</dbReference>
<evidence type="ECO:0000256" key="5">
    <source>
        <dbReference type="ARBA" id="ARBA00022989"/>
    </source>
</evidence>
<comment type="caution">
    <text evidence="12">The sequence shown here is derived from an EMBL/GenBank/DDBJ whole genome shotgun (WGS) entry which is preliminary data.</text>
</comment>
<evidence type="ECO:0000259" key="10">
    <source>
        <dbReference type="Pfam" id="PF21082"/>
    </source>
</evidence>
<evidence type="ECO:0000259" key="11">
    <source>
        <dbReference type="Pfam" id="PF21088"/>
    </source>
</evidence>
<gene>
    <name evidence="12" type="ORF">PZE19_02040</name>
</gene>
<dbReference type="SUPFAM" id="SSF50182">
    <property type="entry name" value="Sm-like ribonucleoproteins"/>
    <property type="match status" value="1"/>
</dbReference>
<feature type="domain" description="Mechanosensitive ion channel MscS C-terminal" evidence="10">
    <location>
        <begin position="585"/>
        <end position="670"/>
    </location>
</feature>
<dbReference type="Gene3D" id="1.10.287.1260">
    <property type="match status" value="1"/>
</dbReference>
<evidence type="ECO:0000256" key="7">
    <source>
        <dbReference type="SAM" id="Phobius"/>
    </source>
</evidence>
<feature type="transmembrane region" description="Helical" evidence="7">
    <location>
        <begin position="341"/>
        <end position="366"/>
    </location>
</feature>
<evidence type="ECO:0000259" key="9">
    <source>
        <dbReference type="Pfam" id="PF00924"/>
    </source>
</evidence>